<organism evidence="4 5">
    <name type="scientific">Zophobas morio</name>
    <dbReference type="NCBI Taxonomy" id="2755281"/>
    <lineage>
        <taxon>Eukaryota</taxon>
        <taxon>Metazoa</taxon>
        <taxon>Ecdysozoa</taxon>
        <taxon>Arthropoda</taxon>
        <taxon>Hexapoda</taxon>
        <taxon>Insecta</taxon>
        <taxon>Pterygota</taxon>
        <taxon>Neoptera</taxon>
        <taxon>Endopterygota</taxon>
        <taxon>Coleoptera</taxon>
        <taxon>Polyphaga</taxon>
        <taxon>Cucujiformia</taxon>
        <taxon>Tenebrionidae</taxon>
        <taxon>Zophobas</taxon>
    </lineage>
</organism>
<proteinExistence type="predicted"/>
<comment type="subcellular location">
    <subcellularLocation>
        <location evidence="1">Secreted</location>
    </subcellularLocation>
</comment>
<dbReference type="InterPro" id="IPR035940">
    <property type="entry name" value="CAP_sf"/>
</dbReference>
<feature type="chain" id="PRO_5041229355" evidence="3">
    <location>
        <begin position="17"/>
        <end position="174"/>
    </location>
</feature>
<dbReference type="EMBL" id="JALNTZ010000002">
    <property type="protein sequence ID" value="KAJ3660809.1"/>
    <property type="molecule type" value="Genomic_DNA"/>
</dbReference>
<keyword evidence="2" id="KW-0964">Secreted</keyword>
<dbReference type="AlphaFoldDB" id="A0AA38IXF9"/>
<evidence type="ECO:0000256" key="1">
    <source>
        <dbReference type="ARBA" id="ARBA00004613"/>
    </source>
</evidence>
<dbReference type="Proteomes" id="UP001168821">
    <property type="component" value="Unassembled WGS sequence"/>
</dbReference>
<sequence>MLNLLIFLTAPLCITSYDTKEEFFNLREHNYCDLRCYETKTKFKVNVACGCEKVTPRLGLKVLNSTFGFREAILDKLNQFRNKIASGSTDMPAGADMMVLNYDVGLEYSAACILKRAQSAGMDLCTRNKNHEALGNFPVMLMPEDKSWMINNIADAMAFLDQKFVMLLLVANTI</sequence>
<dbReference type="SUPFAM" id="SSF55797">
    <property type="entry name" value="PR-1-like"/>
    <property type="match status" value="1"/>
</dbReference>
<dbReference type="Gene3D" id="3.40.33.10">
    <property type="entry name" value="CAP"/>
    <property type="match status" value="1"/>
</dbReference>
<protein>
    <submittedName>
        <fullName evidence="4">Uncharacterized protein</fullName>
    </submittedName>
</protein>
<keyword evidence="3" id="KW-0732">Signal</keyword>
<evidence type="ECO:0000313" key="4">
    <source>
        <dbReference type="EMBL" id="KAJ3660809.1"/>
    </source>
</evidence>
<reference evidence="4" key="1">
    <citation type="journal article" date="2023" name="G3 (Bethesda)">
        <title>Whole genome assemblies of Zophobas morio and Tenebrio molitor.</title>
        <authorList>
            <person name="Kaur S."/>
            <person name="Stinson S.A."/>
            <person name="diCenzo G.C."/>
        </authorList>
    </citation>
    <scope>NUCLEOTIDE SEQUENCE</scope>
    <source>
        <strain evidence="4">QUZm001</strain>
    </source>
</reference>
<name>A0AA38IXF9_9CUCU</name>
<evidence type="ECO:0000256" key="2">
    <source>
        <dbReference type="ARBA" id="ARBA00022525"/>
    </source>
</evidence>
<accession>A0AA38IXF9</accession>
<keyword evidence="5" id="KW-1185">Reference proteome</keyword>
<gene>
    <name evidence="4" type="ORF">Zmor_005240</name>
</gene>
<feature type="signal peptide" evidence="3">
    <location>
        <begin position="1"/>
        <end position="16"/>
    </location>
</feature>
<comment type="caution">
    <text evidence="4">The sequence shown here is derived from an EMBL/GenBank/DDBJ whole genome shotgun (WGS) entry which is preliminary data.</text>
</comment>
<evidence type="ECO:0000256" key="3">
    <source>
        <dbReference type="SAM" id="SignalP"/>
    </source>
</evidence>
<evidence type="ECO:0000313" key="5">
    <source>
        <dbReference type="Proteomes" id="UP001168821"/>
    </source>
</evidence>